<sequence>GIPLVFSAHWSIGDRYRYYKAWRFLSFTPVTGADYEVVVTDDVKIPMAVTIARLQVDDGKIVRTPVEVTPLRICGTS</sequence>
<name>A0ABW7LAY0_9BURK</name>
<gene>
    <name evidence="1" type="ORF">ACGTRS_28360</name>
</gene>
<keyword evidence="2" id="KW-1185">Reference proteome</keyword>
<reference evidence="1 2" key="1">
    <citation type="submission" date="2024-10" db="EMBL/GenBank/DDBJ databases">
        <title>Burkholderia semiarida in Mexico.</title>
        <authorList>
            <person name="Estrada P."/>
        </authorList>
    </citation>
    <scope>NUCLEOTIDE SEQUENCE [LARGE SCALE GENOMIC DNA]</scope>
    <source>
        <strain evidence="1 2">CLM7-1</strain>
    </source>
</reference>
<evidence type="ECO:0000313" key="2">
    <source>
        <dbReference type="Proteomes" id="UP001609186"/>
    </source>
</evidence>
<proteinExistence type="predicted"/>
<dbReference type="RefSeq" id="WP_395130925.1">
    <property type="nucleotide sequence ID" value="NZ_JBIMPM010000048.1"/>
</dbReference>
<feature type="non-terminal residue" evidence="1">
    <location>
        <position position="1"/>
    </location>
</feature>
<dbReference type="Proteomes" id="UP001609186">
    <property type="component" value="Unassembled WGS sequence"/>
</dbReference>
<protein>
    <submittedName>
        <fullName evidence="1">Uncharacterized protein</fullName>
    </submittedName>
</protein>
<evidence type="ECO:0000313" key="1">
    <source>
        <dbReference type="EMBL" id="MFH5255150.1"/>
    </source>
</evidence>
<dbReference type="EMBL" id="JBIMPM010000048">
    <property type="protein sequence ID" value="MFH5255150.1"/>
    <property type="molecule type" value="Genomic_DNA"/>
</dbReference>
<organism evidence="1 2">
    <name type="scientific">Burkholderia semiarida</name>
    <dbReference type="NCBI Taxonomy" id="2843303"/>
    <lineage>
        <taxon>Bacteria</taxon>
        <taxon>Pseudomonadati</taxon>
        <taxon>Pseudomonadota</taxon>
        <taxon>Betaproteobacteria</taxon>
        <taxon>Burkholderiales</taxon>
        <taxon>Burkholderiaceae</taxon>
        <taxon>Burkholderia</taxon>
        <taxon>Burkholderia cepacia complex</taxon>
    </lineage>
</organism>
<comment type="caution">
    <text evidence="1">The sequence shown here is derived from an EMBL/GenBank/DDBJ whole genome shotgun (WGS) entry which is preliminary data.</text>
</comment>
<accession>A0ABW7LAY0</accession>